<name>A0A834HRQ2_RHYFE</name>
<evidence type="ECO:0000256" key="1">
    <source>
        <dbReference type="SAM" id="MobiDB-lite"/>
    </source>
</evidence>
<protein>
    <submittedName>
        <fullName evidence="2">Uncharacterized protein</fullName>
    </submittedName>
</protein>
<gene>
    <name evidence="2" type="ORF">GWI33_020180</name>
</gene>
<feature type="compositionally biased region" description="Basic and acidic residues" evidence="1">
    <location>
        <begin position="24"/>
        <end position="36"/>
    </location>
</feature>
<evidence type="ECO:0000313" key="2">
    <source>
        <dbReference type="EMBL" id="KAF7266498.1"/>
    </source>
</evidence>
<reference evidence="2" key="1">
    <citation type="submission" date="2020-08" db="EMBL/GenBank/DDBJ databases">
        <title>Genome sequencing and assembly of the red palm weevil Rhynchophorus ferrugineus.</title>
        <authorList>
            <person name="Dias G.B."/>
            <person name="Bergman C.M."/>
            <person name="Manee M."/>
        </authorList>
    </citation>
    <scope>NUCLEOTIDE SEQUENCE</scope>
    <source>
        <strain evidence="2">AA-2017</strain>
        <tissue evidence="2">Whole larva</tissue>
    </source>
</reference>
<keyword evidence="3" id="KW-1185">Reference proteome</keyword>
<proteinExistence type="predicted"/>
<dbReference type="Proteomes" id="UP000625711">
    <property type="component" value="Unassembled WGS sequence"/>
</dbReference>
<dbReference type="AlphaFoldDB" id="A0A834HRQ2"/>
<organism evidence="2 3">
    <name type="scientific">Rhynchophorus ferrugineus</name>
    <name type="common">Red palm weevil</name>
    <name type="synonym">Curculio ferrugineus</name>
    <dbReference type="NCBI Taxonomy" id="354439"/>
    <lineage>
        <taxon>Eukaryota</taxon>
        <taxon>Metazoa</taxon>
        <taxon>Ecdysozoa</taxon>
        <taxon>Arthropoda</taxon>
        <taxon>Hexapoda</taxon>
        <taxon>Insecta</taxon>
        <taxon>Pterygota</taxon>
        <taxon>Neoptera</taxon>
        <taxon>Endopterygota</taxon>
        <taxon>Coleoptera</taxon>
        <taxon>Polyphaga</taxon>
        <taxon>Cucujiformia</taxon>
        <taxon>Curculionidae</taxon>
        <taxon>Dryophthorinae</taxon>
        <taxon>Rhynchophorus</taxon>
    </lineage>
</organism>
<comment type="caution">
    <text evidence="2">The sequence shown here is derived from an EMBL/GenBank/DDBJ whole genome shotgun (WGS) entry which is preliminary data.</text>
</comment>
<dbReference type="EMBL" id="JAACXV010014535">
    <property type="protein sequence ID" value="KAF7266498.1"/>
    <property type="molecule type" value="Genomic_DNA"/>
</dbReference>
<sequence>MEEMKRCRCSSKRVARSRSCIDGQHQEQIRSEEKGRNYHRKARGGLDKEHPLITASASYTETTEMSKAWELVESSRSEPSRNDERGRLDSFAEKWRIEDNNGAVSKFSAPDLTLM</sequence>
<accession>A0A834HRQ2</accession>
<feature type="region of interest" description="Disordered" evidence="1">
    <location>
        <begin position="18"/>
        <end position="53"/>
    </location>
</feature>
<evidence type="ECO:0000313" key="3">
    <source>
        <dbReference type="Proteomes" id="UP000625711"/>
    </source>
</evidence>